<comment type="caution">
    <text evidence="1">The sequence shown here is derived from an EMBL/GenBank/DDBJ whole genome shotgun (WGS) entry which is preliminary data.</text>
</comment>
<accession>A0A7J3I925</accession>
<reference evidence="1" key="1">
    <citation type="journal article" date="2020" name="mSystems">
        <title>Genome- and Community-Level Interaction Insights into Carbon Utilization and Element Cycling Functions of Hydrothermarchaeota in Hydrothermal Sediment.</title>
        <authorList>
            <person name="Zhou Z."/>
            <person name="Liu Y."/>
            <person name="Xu W."/>
            <person name="Pan J."/>
            <person name="Luo Z.H."/>
            <person name="Li M."/>
        </authorList>
    </citation>
    <scope>NUCLEOTIDE SEQUENCE [LARGE SCALE GENOMIC DNA]</scope>
    <source>
        <strain evidence="1">SpSt-618</strain>
    </source>
</reference>
<protein>
    <submittedName>
        <fullName evidence="1">Uncharacterized protein</fullName>
    </submittedName>
</protein>
<organism evidence="1">
    <name type="scientific">Ignisphaera aggregans</name>
    <dbReference type="NCBI Taxonomy" id="334771"/>
    <lineage>
        <taxon>Archaea</taxon>
        <taxon>Thermoproteota</taxon>
        <taxon>Thermoprotei</taxon>
        <taxon>Desulfurococcales</taxon>
        <taxon>Desulfurococcaceae</taxon>
        <taxon>Ignisphaera</taxon>
    </lineage>
</organism>
<evidence type="ECO:0000313" key="1">
    <source>
        <dbReference type="EMBL" id="HGN37248.1"/>
    </source>
</evidence>
<name>A0A7J3I925_9CREN</name>
<dbReference type="AlphaFoldDB" id="A0A7J3I925"/>
<sequence length="136" mass="15775">MVWLSKREIAYYLILKKRFNGNIFNIGEALDVLIFFGSKNIAKKIIKRLKSKGFLESVGIASYRIRDGEEVLVKLLSNYISERLYRNLKLRGYGVSLNKLEGYNVIEVNKCDSNVFTMLDVVRELGIEMRCIDWKG</sequence>
<dbReference type="EMBL" id="DTAI01000204">
    <property type="protein sequence ID" value="HGN37248.1"/>
    <property type="molecule type" value="Genomic_DNA"/>
</dbReference>
<proteinExistence type="predicted"/>
<gene>
    <name evidence="1" type="ORF">ENT87_06845</name>
</gene>